<accession>A0A084VWW0</accession>
<evidence type="ECO:0000256" key="5">
    <source>
        <dbReference type="ARBA" id="ARBA00022737"/>
    </source>
</evidence>
<dbReference type="InterPro" id="IPR050576">
    <property type="entry name" value="Cilia_flagella_integrity"/>
</dbReference>
<keyword evidence="7" id="KW-0175">Coiled coil</keyword>
<evidence type="ECO:0000313" key="16">
    <source>
        <dbReference type="Proteomes" id="UP000030765"/>
    </source>
</evidence>
<dbReference type="VEuPathDB" id="VectorBase:ASIC010155"/>
<dbReference type="GO" id="GO:0005929">
    <property type="term" value="C:cilium"/>
    <property type="evidence" value="ECO:0007669"/>
    <property type="project" value="TreeGrafter"/>
</dbReference>
<dbReference type="AlphaFoldDB" id="A0A084VWW0"/>
<evidence type="ECO:0000256" key="2">
    <source>
        <dbReference type="ARBA" id="ARBA00004611"/>
    </source>
</evidence>
<reference evidence="15" key="2">
    <citation type="submission" date="2020-05" db="UniProtKB">
        <authorList>
            <consortium name="EnsemblMetazoa"/>
        </authorList>
    </citation>
    <scope>IDENTIFICATION</scope>
</reference>
<name>A0A084VWW0_ANOSI</name>
<evidence type="ECO:0000256" key="13">
    <source>
        <dbReference type="ARBA" id="ARBA00040950"/>
    </source>
</evidence>
<dbReference type="Proteomes" id="UP000030765">
    <property type="component" value="Unassembled WGS sequence"/>
</dbReference>
<proteinExistence type="inferred from homology"/>
<evidence type="ECO:0000313" key="15">
    <source>
        <dbReference type="EnsemblMetazoa" id="ASIC010155-PA"/>
    </source>
</evidence>
<keyword evidence="3" id="KW-0963">Cytoplasm</keyword>
<dbReference type="OMA" id="SFMEMMT"/>
<keyword evidence="8" id="KW-0969">Cilium</keyword>
<evidence type="ECO:0000256" key="6">
    <source>
        <dbReference type="ARBA" id="ARBA00022846"/>
    </source>
</evidence>
<dbReference type="VEuPathDB" id="VectorBase:ASIS017929"/>
<sequence>MGEESTLSTDTTFNRELEPGVISNEMLTKAIMEQGHKGEAGRLAQLSQLHLETVTVIRLEFQNILKIDHLWVMKNLEVLSLSFNKIDKIENLSRLPKLKELNLSFNYIEKIENLDKLENLRILSLYGNRISRIENIDNLERLVIFSAGRNNINTLEGLERLRFLKELRSLNLAENPIAQDASKPLRLYLATLLPQLKYYEYILVRPIERDAGKDLFQRELIDILEHERIEIIERTNAAKERDDEVRLSKSFVEHLNGHQLFDSLFEGDSEGEALLSIGSEAMDLKDDYRNEAYVFTQSIYKMGLEQQEKRQAEIELYSRCITDERKKAQLMGQKIISNFLQSFNNLHVLAKEIVVGLRGRDLNSKTYNAETEKLLDELNLCKSGFNSLFEDTWHTLMGIEMQLFERTEEGNSTFENTIKEMTNEFIELAQAQFVLLREAEINFSDALVDTVQQFVTFKAAAGQAEKLPEVLKESLDDKDVISNMAAGMRDQHMQLIDAREDKLITRSRNWVKELCDDLQNSEIIRNRAKVLEITYFLDQHRQTFMSALDEVASKLEV</sequence>
<evidence type="ECO:0000256" key="4">
    <source>
        <dbReference type="ARBA" id="ARBA00022614"/>
    </source>
</evidence>
<evidence type="ECO:0000256" key="8">
    <source>
        <dbReference type="ARBA" id="ARBA00023069"/>
    </source>
</evidence>
<evidence type="ECO:0000256" key="7">
    <source>
        <dbReference type="ARBA" id="ARBA00023054"/>
    </source>
</evidence>
<keyword evidence="6" id="KW-0282">Flagellum</keyword>
<evidence type="ECO:0000313" key="14">
    <source>
        <dbReference type="EMBL" id="KFB42454.1"/>
    </source>
</evidence>
<keyword evidence="10" id="KW-0966">Cell projection</keyword>
<organism evidence="14">
    <name type="scientific">Anopheles sinensis</name>
    <name type="common">Mosquito</name>
    <dbReference type="NCBI Taxonomy" id="74873"/>
    <lineage>
        <taxon>Eukaryota</taxon>
        <taxon>Metazoa</taxon>
        <taxon>Ecdysozoa</taxon>
        <taxon>Arthropoda</taxon>
        <taxon>Hexapoda</taxon>
        <taxon>Insecta</taxon>
        <taxon>Pterygota</taxon>
        <taxon>Neoptera</taxon>
        <taxon>Endopterygota</taxon>
        <taxon>Diptera</taxon>
        <taxon>Nematocera</taxon>
        <taxon>Culicoidea</taxon>
        <taxon>Culicidae</taxon>
        <taxon>Anophelinae</taxon>
        <taxon>Anopheles</taxon>
    </lineage>
</organism>
<keyword evidence="5" id="KW-0677">Repeat</keyword>
<keyword evidence="9" id="KW-0206">Cytoskeleton</keyword>
<dbReference type="SUPFAM" id="SSF52075">
    <property type="entry name" value="Outer arm dynein light chain 1"/>
    <property type="match status" value="1"/>
</dbReference>
<dbReference type="VEuPathDB" id="VectorBase:ASIS005453"/>
<dbReference type="Pfam" id="PF14580">
    <property type="entry name" value="LRR_9"/>
    <property type="match status" value="1"/>
</dbReference>
<comment type="subcellular location">
    <subcellularLocation>
        <location evidence="2">Cytoplasm</location>
        <location evidence="2">Cytoskeleton</location>
        <location evidence="2">Flagellum axoneme</location>
    </subcellularLocation>
</comment>
<evidence type="ECO:0000256" key="11">
    <source>
        <dbReference type="ARBA" id="ARBA00024433"/>
    </source>
</evidence>
<dbReference type="OrthoDB" id="27917at2759"/>
<comment type="similarity">
    <text evidence="12">Belongs to the DRC3 family.</text>
</comment>
<dbReference type="EnsemblMetazoa" id="ASIC010155-RA">
    <property type="protein sequence ID" value="ASIC010155-PA"/>
    <property type="gene ID" value="ASIC010155"/>
</dbReference>
<keyword evidence="4" id="KW-0433">Leucine-rich repeat</keyword>
<evidence type="ECO:0000256" key="1">
    <source>
        <dbReference type="ARBA" id="ARBA00003843"/>
    </source>
</evidence>
<protein>
    <recommendedName>
        <fullName evidence="11">Dynein axonemal assembly factor 1 homolog</fullName>
    </recommendedName>
    <alternativeName>
        <fullName evidence="13">Dynein regulatory complex subunit 3</fullName>
    </alternativeName>
</protein>
<evidence type="ECO:0000256" key="3">
    <source>
        <dbReference type="ARBA" id="ARBA00022490"/>
    </source>
</evidence>
<evidence type="ECO:0000256" key="10">
    <source>
        <dbReference type="ARBA" id="ARBA00023273"/>
    </source>
</evidence>
<dbReference type="EMBL" id="KE525185">
    <property type="protein sequence ID" value="KFB42454.1"/>
    <property type="molecule type" value="Genomic_DNA"/>
</dbReference>
<dbReference type="InterPro" id="IPR032675">
    <property type="entry name" value="LRR_dom_sf"/>
</dbReference>
<dbReference type="SMART" id="SM00365">
    <property type="entry name" value="LRR_SD22"/>
    <property type="match status" value="4"/>
</dbReference>
<dbReference type="Gene3D" id="3.80.10.10">
    <property type="entry name" value="Ribonuclease Inhibitor"/>
    <property type="match status" value="1"/>
</dbReference>
<dbReference type="PANTHER" id="PTHR45973:SF12">
    <property type="entry name" value="DYNEIN REGULATORY COMPLEX SUBUNIT 3"/>
    <property type="match status" value="1"/>
</dbReference>
<evidence type="ECO:0000256" key="12">
    <source>
        <dbReference type="ARBA" id="ARBA00038378"/>
    </source>
</evidence>
<keyword evidence="16" id="KW-1185">Reference proteome</keyword>
<dbReference type="PANTHER" id="PTHR45973">
    <property type="entry name" value="PROTEIN PHOSPHATASE 1 REGULATORY SUBUNIT SDS22-RELATED"/>
    <property type="match status" value="1"/>
</dbReference>
<reference evidence="14 16" key="1">
    <citation type="journal article" date="2014" name="BMC Genomics">
        <title>Genome sequence of Anopheles sinensis provides insight into genetics basis of mosquito competence for malaria parasites.</title>
        <authorList>
            <person name="Zhou D."/>
            <person name="Zhang D."/>
            <person name="Ding G."/>
            <person name="Shi L."/>
            <person name="Hou Q."/>
            <person name="Ye Y."/>
            <person name="Xu Y."/>
            <person name="Zhou H."/>
            <person name="Xiong C."/>
            <person name="Li S."/>
            <person name="Yu J."/>
            <person name="Hong S."/>
            <person name="Yu X."/>
            <person name="Zou P."/>
            <person name="Chen C."/>
            <person name="Chang X."/>
            <person name="Wang W."/>
            <person name="Lv Y."/>
            <person name="Sun Y."/>
            <person name="Ma L."/>
            <person name="Shen B."/>
            <person name="Zhu C."/>
        </authorList>
    </citation>
    <scope>NUCLEOTIDE SEQUENCE [LARGE SCALE GENOMIC DNA]</scope>
</reference>
<dbReference type="EMBL" id="ATLV01017759">
    <property type="status" value="NOT_ANNOTATED_CDS"/>
    <property type="molecule type" value="Genomic_DNA"/>
</dbReference>
<dbReference type="InterPro" id="IPR001611">
    <property type="entry name" value="Leu-rich_rpt"/>
</dbReference>
<dbReference type="STRING" id="74873.A0A084VWW0"/>
<gene>
    <name evidence="14" type="ORF">ZHAS_00010155</name>
</gene>
<comment type="function">
    <text evidence="1">Cilium-specific protein required for cilia structures.</text>
</comment>
<dbReference type="PROSITE" id="PS51450">
    <property type="entry name" value="LRR"/>
    <property type="match status" value="3"/>
</dbReference>
<evidence type="ECO:0000256" key="9">
    <source>
        <dbReference type="ARBA" id="ARBA00023212"/>
    </source>
</evidence>